<name>A0A917HRP3_9BACI</name>
<evidence type="ECO:0000313" key="2">
    <source>
        <dbReference type="EMBL" id="GGG87209.1"/>
    </source>
</evidence>
<protein>
    <recommendedName>
        <fullName evidence="4">DUF4363 domain-containing protein</fullName>
    </recommendedName>
</protein>
<gene>
    <name evidence="2" type="ORF">GCM10011398_36310</name>
</gene>
<reference evidence="2" key="1">
    <citation type="journal article" date="2014" name="Int. J. Syst. Evol. Microbiol.">
        <title>Complete genome sequence of Corynebacterium casei LMG S-19264T (=DSM 44701T), isolated from a smear-ripened cheese.</title>
        <authorList>
            <consortium name="US DOE Joint Genome Institute (JGI-PGF)"/>
            <person name="Walter F."/>
            <person name="Albersmeier A."/>
            <person name="Kalinowski J."/>
            <person name="Ruckert C."/>
        </authorList>
    </citation>
    <scope>NUCLEOTIDE SEQUENCE</scope>
    <source>
        <strain evidence="2">CGMCC 1.12754</strain>
    </source>
</reference>
<evidence type="ECO:0008006" key="4">
    <source>
        <dbReference type="Google" id="ProtNLM"/>
    </source>
</evidence>
<dbReference type="Proteomes" id="UP000622860">
    <property type="component" value="Unassembled WGS sequence"/>
</dbReference>
<dbReference type="EMBL" id="BMFR01000025">
    <property type="protein sequence ID" value="GGG87209.1"/>
    <property type="molecule type" value="Genomic_DNA"/>
</dbReference>
<dbReference type="RefSeq" id="WP_188456793.1">
    <property type="nucleotide sequence ID" value="NZ_BMFR01000025.1"/>
</dbReference>
<accession>A0A917HRP3</accession>
<keyword evidence="1" id="KW-0793">Thylakoid</keyword>
<dbReference type="AlphaFoldDB" id="A0A917HRP3"/>
<dbReference type="InterPro" id="IPR025373">
    <property type="entry name" value="DUF4363"/>
</dbReference>
<comment type="caution">
    <text evidence="2">The sequence shown here is derived from an EMBL/GenBank/DDBJ whole genome shotgun (WGS) entry which is preliminary data.</text>
</comment>
<organism evidence="2 3">
    <name type="scientific">Virgibacillus oceani</name>
    <dbReference type="NCBI Taxonomy" id="1479511"/>
    <lineage>
        <taxon>Bacteria</taxon>
        <taxon>Bacillati</taxon>
        <taxon>Bacillota</taxon>
        <taxon>Bacilli</taxon>
        <taxon>Bacillales</taxon>
        <taxon>Bacillaceae</taxon>
        <taxon>Virgibacillus</taxon>
    </lineage>
</organism>
<dbReference type="Pfam" id="PF14276">
    <property type="entry name" value="DUF4363"/>
    <property type="match status" value="1"/>
</dbReference>
<dbReference type="PROSITE" id="PS51257">
    <property type="entry name" value="PROKAR_LIPOPROTEIN"/>
    <property type="match status" value="1"/>
</dbReference>
<keyword evidence="3" id="KW-1185">Reference proteome</keyword>
<dbReference type="SUPFAM" id="SSF101112">
    <property type="entry name" value="Oxygen-evolving enhancer protein 3"/>
    <property type="match status" value="1"/>
</dbReference>
<reference evidence="2" key="2">
    <citation type="submission" date="2020-09" db="EMBL/GenBank/DDBJ databases">
        <authorList>
            <person name="Sun Q."/>
            <person name="Zhou Y."/>
        </authorList>
    </citation>
    <scope>NUCLEOTIDE SEQUENCE</scope>
    <source>
        <strain evidence="2">CGMCC 1.12754</strain>
    </source>
</reference>
<dbReference type="InterPro" id="IPR023222">
    <property type="entry name" value="PsbQ-like_dom_sf"/>
</dbReference>
<evidence type="ECO:0000313" key="3">
    <source>
        <dbReference type="Proteomes" id="UP000622860"/>
    </source>
</evidence>
<sequence>MIRKRFVIFIISVLFLTGCGHVYNHFHESLKTIDTLVEHKKWKEASKELNQMQMNYEKKLQYIDFYIVPEDYTLLVELIGELKGAIKEKDRKQALKQITAMETVIKKIYYK</sequence>
<proteinExistence type="predicted"/>
<evidence type="ECO:0000256" key="1">
    <source>
        <dbReference type="ARBA" id="ARBA00023078"/>
    </source>
</evidence>